<dbReference type="PROSITE" id="PS00635">
    <property type="entry name" value="PILI_CHAPERONE"/>
    <property type="match status" value="1"/>
</dbReference>
<dbReference type="EMBL" id="LFJJ01000062">
    <property type="protein sequence ID" value="KND60426.1"/>
    <property type="molecule type" value="Genomic_DNA"/>
</dbReference>
<evidence type="ECO:0000259" key="10">
    <source>
        <dbReference type="Pfam" id="PF02753"/>
    </source>
</evidence>
<comment type="subcellular location">
    <subcellularLocation>
        <location evidence="1 8">Periplasm</location>
    </subcellularLocation>
</comment>
<evidence type="ECO:0000256" key="6">
    <source>
        <dbReference type="ARBA" id="ARBA00023186"/>
    </source>
</evidence>
<keyword evidence="12" id="KW-1185">Reference proteome</keyword>
<evidence type="ECO:0000256" key="3">
    <source>
        <dbReference type="ARBA" id="ARBA00022558"/>
    </source>
</evidence>
<keyword evidence="7" id="KW-0393">Immunoglobulin domain</keyword>
<dbReference type="PATRIC" id="fig|242163.4.peg.6028"/>
<keyword evidence="5" id="KW-0574">Periplasm</keyword>
<dbReference type="InterPro" id="IPR050643">
    <property type="entry name" value="Periplasmic_pilus_chap"/>
</dbReference>
<dbReference type="InterPro" id="IPR008962">
    <property type="entry name" value="PapD-like_sf"/>
</dbReference>
<dbReference type="SUPFAM" id="SSF49584">
    <property type="entry name" value="Periplasmic chaperone C-domain"/>
    <property type="match status" value="1"/>
</dbReference>
<evidence type="ECO:0000256" key="8">
    <source>
        <dbReference type="RuleBase" id="RU003918"/>
    </source>
</evidence>
<dbReference type="InterPro" id="IPR018046">
    <property type="entry name" value="Pili_assmbl_chaperone_CS"/>
</dbReference>
<dbReference type="AlphaFoldDB" id="A0A0L0MDP8"/>
<evidence type="ECO:0000256" key="2">
    <source>
        <dbReference type="ARBA" id="ARBA00007399"/>
    </source>
</evidence>
<evidence type="ECO:0000259" key="9">
    <source>
        <dbReference type="Pfam" id="PF00345"/>
    </source>
</evidence>
<feature type="domain" description="Pili assembly chaperone N-terminal" evidence="9">
    <location>
        <begin position="38"/>
        <end position="161"/>
    </location>
</feature>
<dbReference type="Pfam" id="PF00345">
    <property type="entry name" value="PapD_N"/>
    <property type="match status" value="1"/>
</dbReference>
<dbReference type="InterPro" id="IPR036316">
    <property type="entry name" value="Pili_assmbl_chap_C_dom_sf"/>
</dbReference>
<gene>
    <name evidence="11" type="ORF">BVER_03673c</name>
</gene>
<evidence type="ECO:0000313" key="12">
    <source>
        <dbReference type="Proteomes" id="UP000036959"/>
    </source>
</evidence>
<dbReference type="InterPro" id="IPR016147">
    <property type="entry name" value="Pili_assmbl_chaperone_N"/>
</dbReference>
<dbReference type="GO" id="GO:0071555">
    <property type="term" value="P:cell wall organization"/>
    <property type="evidence" value="ECO:0007669"/>
    <property type="project" value="InterPro"/>
</dbReference>
<evidence type="ECO:0000256" key="1">
    <source>
        <dbReference type="ARBA" id="ARBA00004418"/>
    </source>
</evidence>
<dbReference type="GO" id="GO:0030288">
    <property type="term" value="C:outer membrane-bounded periplasmic space"/>
    <property type="evidence" value="ECO:0007669"/>
    <property type="project" value="InterPro"/>
</dbReference>
<dbReference type="Pfam" id="PF02753">
    <property type="entry name" value="PapD_C"/>
    <property type="match status" value="1"/>
</dbReference>
<dbReference type="InterPro" id="IPR001829">
    <property type="entry name" value="Pili_assmbl_chaperone_bac"/>
</dbReference>
<dbReference type="InterPro" id="IPR016148">
    <property type="entry name" value="Pili_assmbl_chaperone_C"/>
</dbReference>
<protein>
    <submittedName>
        <fullName evidence="11">Chaperone protein fimC</fullName>
    </submittedName>
</protein>
<feature type="domain" description="Pili assembly chaperone C-terminal" evidence="10">
    <location>
        <begin position="187"/>
        <end position="249"/>
    </location>
</feature>
<dbReference type="InterPro" id="IPR013783">
    <property type="entry name" value="Ig-like_fold"/>
</dbReference>
<dbReference type="PANTHER" id="PTHR30251:SF2">
    <property type="entry name" value="FIMBRIAL CHAPERONE YADV-RELATED"/>
    <property type="match status" value="1"/>
</dbReference>
<keyword evidence="4" id="KW-0732">Signal</keyword>
<dbReference type="PRINTS" id="PR00969">
    <property type="entry name" value="CHAPERONPILI"/>
</dbReference>
<organism evidence="11 12">
    <name type="scientific">Candidatus Burkholderia verschuerenii</name>
    <dbReference type="NCBI Taxonomy" id="242163"/>
    <lineage>
        <taxon>Bacteria</taxon>
        <taxon>Pseudomonadati</taxon>
        <taxon>Pseudomonadota</taxon>
        <taxon>Betaproteobacteria</taxon>
        <taxon>Burkholderiales</taxon>
        <taxon>Burkholderiaceae</taxon>
        <taxon>Burkholderia</taxon>
    </lineage>
</organism>
<evidence type="ECO:0000256" key="7">
    <source>
        <dbReference type="ARBA" id="ARBA00023319"/>
    </source>
</evidence>
<comment type="caution">
    <text evidence="11">The sequence shown here is derived from an EMBL/GenBank/DDBJ whole genome shotgun (WGS) entry which is preliminary data.</text>
</comment>
<keyword evidence="6 8" id="KW-0143">Chaperone</keyword>
<evidence type="ECO:0000256" key="5">
    <source>
        <dbReference type="ARBA" id="ARBA00022764"/>
    </source>
</evidence>
<evidence type="ECO:0000256" key="4">
    <source>
        <dbReference type="ARBA" id="ARBA00022729"/>
    </source>
</evidence>
<accession>A0A0L0MDP8</accession>
<dbReference type="PANTHER" id="PTHR30251">
    <property type="entry name" value="PILUS ASSEMBLY CHAPERONE"/>
    <property type="match status" value="1"/>
</dbReference>
<reference evidence="12" key="1">
    <citation type="submission" date="2015-06" db="EMBL/GenBank/DDBJ databases">
        <title>Comparative genomics of Burkholderia leaf nodule symbionts.</title>
        <authorList>
            <person name="Carlier A."/>
            <person name="Eberl L."/>
            <person name="Pinto-Carbo M."/>
        </authorList>
    </citation>
    <scope>NUCLEOTIDE SEQUENCE [LARGE SCALE GENOMIC DNA]</scope>
    <source>
        <strain evidence="12">UZHbot4</strain>
    </source>
</reference>
<name>A0A0L0MDP8_9BURK</name>
<sequence>MRLLISSSVMNFRKLIGAIIAVSMLAAGSLSSIAAHASVVIAGTRIIYNASDSEVTIKLSNAGKNPALTQVWFDKGDPKSDPSTLDLPFILTPPIARIDSDKSQTIRIAYTGEAMPKDRETLLWFNLLEVPPKPQAAQAESNYVQLAFRSRLKFFFRPAGLQGHADDAPGQLKWHLGAHDGKPALLVSNPTPYHVTIIEAYVGAEPNAPKFDEGDMVAPGAEIALPLSGAPSTGIGKVAFTTLNDYGGPIKHEATLQ</sequence>
<proteinExistence type="inferred from homology"/>
<keyword evidence="3" id="KW-1029">Fimbrium biogenesis</keyword>
<comment type="similarity">
    <text evidence="2 8">Belongs to the periplasmic pilus chaperone family.</text>
</comment>
<evidence type="ECO:0000313" key="11">
    <source>
        <dbReference type="EMBL" id="KND60426.1"/>
    </source>
</evidence>
<dbReference type="SUPFAM" id="SSF49354">
    <property type="entry name" value="PapD-like"/>
    <property type="match status" value="1"/>
</dbReference>
<dbReference type="Proteomes" id="UP000036959">
    <property type="component" value="Unassembled WGS sequence"/>
</dbReference>
<dbReference type="Gene3D" id="2.60.40.10">
    <property type="entry name" value="Immunoglobulins"/>
    <property type="match status" value="2"/>
</dbReference>